<gene>
    <name evidence="1" type="ORF">AFUS01_LOCUS9365</name>
</gene>
<evidence type="ECO:0000313" key="1">
    <source>
        <dbReference type="EMBL" id="CAG7720076.1"/>
    </source>
</evidence>
<evidence type="ECO:0000313" key="2">
    <source>
        <dbReference type="Proteomes" id="UP000708208"/>
    </source>
</evidence>
<proteinExistence type="predicted"/>
<dbReference type="AlphaFoldDB" id="A0A8J2NNT4"/>
<keyword evidence="2" id="KW-1185">Reference proteome</keyword>
<dbReference type="EMBL" id="CAJVCH010067098">
    <property type="protein sequence ID" value="CAG7720076.1"/>
    <property type="molecule type" value="Genomic_DNA"/>
</dbReference>
<feature type="non-terminal residue" evidence="1">
    <location>
        <position position="53"/>
    </location>
</feature>
<reference evidence="1" key="1">
    <citation type="submission" date="2021-06" db="EMBL/GenBank/DDBJ databases">
        <authorList>
            <person name="Hodson N. C."/>
            <person name="Mongue J. A."/>
            <person name="Jaron S. K."/>
        </authorList>
    </citation>
    <scope>NUCLEOTIDE SEQUENCE</scope>
</reference>
<dbReference type="OrthoDB" id="382863at2759"/>
<sequence>MTVSDELGRFPPEAVALHEQLRSGKLELKDIQGLDVEMRNMLNKMEELTARRD</sequence>
<comment type="caution">
    <text evidence="1">The sequence shown here is derived from an EMBL/GenBank/DDBJ whole genome shotgun (WGS) entry which is preliminary data.</text>
</comment>
<protein>
    <submittedName>
        <fullName evidence="1">Uncharacterized protein</fullName>
    </submittedName>
</protein>
<name>A0A8J2NNT4_9HEXA</name>
<dbReference type="Proteomes" id="UP000708208">
    <property type="component" value="Unassembled WGS sequence"/>
</dbReference>
<accession>A0A8J2NNT4</accession>
<organism evidence="1 2">
    <name type="scientific">Allacma fusca</name>
    <dbReference type="NCBI Taxonomy" id="39272"/>
    <lineage>
        <taxon>Eukaryota</taxon>
        <taxon>Metazoa</taxon>
        <taxon>Ecdysozoa</taxon>
        <taxon>Arthropoda</taxon>
        <taxon>Hexapoda</taxon>
        <taxon>Collembola</taxon>
        <taxon>Symphypleona</taxon>
        <taxon>Sminthuridae</taxon>
        <taxon>Allacma</taxon>
    </lineage>
</organism>